<gene>
    <name evidence="3" type="ORF">C6N75_10115</name>
</gene>
<reference evidence="3 4" key="1">
    <citation type="submission" date="2018-03" db="EMBL/GenBank/DDBJ databases">
        <title>Novel Streptomyces sp. from soil.</title>
        <authorList>
            <person name="Tan G.Y.A."/>
            <person name="Lee Z.Y."/>
        </authorList>
    </citation>
    <scope>NUCLEOTIDE SEQUENCE [LARGE SCALE GENOMIC DNA]</scope>
    <source>
        <strain evidence="3 4">ST5x</strain>
    </source>
</reference>
<feature type="compositionally biased region" description="Basic and acidic residues" evidence="1">
    <location>
        <begin position="71"/>
        <end position="81"/>
    </location>
</feature>
<accession>A0A2S9PY30</accession>
<keyword evidence="4" id="KW-1185">Reference proteome</keyword>
<evidence type="ECO:0000313" key="4">
    <source>
        <dbReference type="Proteomes" id="UP000239322"/>
    </source>
</evidence>
<proteinExistence type="predicted"/>
<organism evidence="3 4">
    <name type="scientific">Streptomyces solincola</name>
    <dbReference type="NCBI Taxonomy" id="2100817"/>
    <lineage>
        <taxon>Bacteria</taxon>
        <taxon>Bacillati</taxon>
        <taxon>Actinomycetota</taxon>
        <taxon>Actinomycetes</taxon>
        <taxon>Kitasatosporales</taxon>
        <taxon>Streptomycetaceae</taxon>
        <taxon>Streptomyces</taxon>
    </lineage>
</organism>
<dbReference type="EMBL" id="PVLV01000122">
    <property type="protein sequence ID" value="PRH79312.1"/>
    <property type="molecule type" value="Genomic_DNA"/>
</dbReference>
<sequence>PPGRPRAAPAAPGPPRPPAATPRPSRPGTPPGAAGGSPGVRTPAASPTRETTAPGLGGGAARPSPTLAGRHAGEGRPRPGRPDPPPADDGETAVAEPVRSATATDRRPDRRPDRRGDGTGEVVPGTESAAAAERRSTPPGSVYESAASPAESAPRRQIPVLTLGVGLALMGLGLGFLGLRIRRR</sequence>
<dbReference type="AlphaFoldDB" id="A0A2S9PY30"/>
<evidence type="ECO:0000256" key="2">
    <source>
        <dbReference type="SAM" id="Phobius"/>
    </source>
</evidence>
<protein>
    <submittedName>
        <fullName evidence="3">Uncharacterized protein</fullName>
    </submittedName>
</protein>
<feature type="compositionally biased region" description="Basic and acidic residues" evidence="1">
    <location>
        <begin position="104"/>
        <end position="118"/>
    </location>
</feature>
<keyword evidence="2" id="KW-1133">Transmembrane helix</keyword>
<feature type="non-terminal residue" evidence="3">
    <location>
        <position position="1"/>
    </location>
</feature>
<feature type="compositionally biased region" description="Low complexity" evidence="1">
    <location>
        <begin position="1"/>
        <end position="10"/>
    </location>
</feature>
<evidence type="ECO:0000313" key="3">
    <source>
        <dbReference type="EMBL" id="PRH79312.1"/>
    </source>
</evidence>
<dbReference type="Proteomes" id="UP000239322">
    <property type="component" value="Unassembled WGS sequence"/>
</dbReference>
<feature type="compositionally biased region" description="Pro residues" evidence="1">
    <location>
        <begin position="11"/>
        <end position="30"/>
    </location>
</feature>
<keyword evidence="2" id="KW-0812">Transmembrane</keyword>
<comment type="caution">
    <text evidence="3">The sequence shown here is derived from an EMBL/GenBank/DDBJ whole genome shotgun (WGS) entry which is preliminary data.</text>
</comment>
<feature type="transmembrane region" description="Helical" evidence="2">
    <location>
        <begin position="158"/>
        <end position="179"/>
    </location>
</feature>
<feature type="region of interest" description="Disordered" evidence="1">
    <location>
        <begin position="1"/>
        <end position="155"/>
    </location>
</feature>
<evidence type="ECO:0000256" key="1">
    <source>
        <dbReference type="SAM" id="MobiDB-lite"/>
    </source>
</evidence>
<keyword evidence="2" id="KW-0472">Membrane</keyword>
<name>A0A2S9PY30_9ACTN</name>